<evidence type="ECO:0000313" key="1">
    <source>
        <dbReference type="EMBL" id="GAJ08952.1"/>
    </source>
</evidence>
<reference evidence="1" key="1">
    <citation type="journal article" date="2014" name="Front. Microbiol.">
        <title>High frequency of phylogenetically diverse reductive dehalogenase-homologous genes in deep subseafloor sedimentary metagenomes.</title>
        <authorList>
            <person name="Kawai M."/>
            <person name="Futagami T."/>
            <person name="Toyoda A."/>
            <person name="Takaki Y."/>
            <person name="Nishi S."/>
            <person name="Hori S."/>
            <person name="Arai W."/>
            <person name="Tsubouchi T."/>
            <person name="Morono Y."/>
            <person name="Uchiyama I."/>
            <person name="Ito T."/>
            <person name="Fujiyama A."/>
            <person name="Inagaki F."/>
            <person name="Takami H."/>
        </authorList>
    </citation>
    <scope>NUCLEOTIDE SEQUENCE</scope>
    <source>
        <strain evidence="1">Expedition CK06-06</strain>
    </source>
</reference>
<proteinExistence type="predicted"/>
<gene>
    <name evidence="1" type="ORF">S12H4_49043</name>
</gene>
<feature type="non-terminal residue" evidence="1">
    <location>
        <position position="1"/>
    </location>
</feature>
<organism evidence="1">
    <name type="scientific">marine sediment metagenome</name>
    <dbReference type="NCBI Taxonomy" id="412755"/>
    <lineage>
        <taxon>unclassified sequences</taxon>
        <taxon>metagenomes</taxon>
        <taxon>ecological metagenomes</taxon>
    </lineage>
</organism>
<dbReference type="EMBL" id="BARW01030715">
    <property type="protein sequence ID" value="GAJ08952.1"/>
    <property type="molecule type" value="Genomic_DNA"/>
</dbReference>
<dbReference type="AlphaFoldDB" id="X1UZG7"/>
<feature type="non-terminal residue" evidence="1">
    <location>
        <position position="248"/>
    </location>
</feature>
<accession>X1UZG7</accession>
<protein>
    <submittedName>
        <fullName evidence="1">Uncharacterized protein</fullName>
    </submittedName>
</protein>
<name>X1UZG7_9ZZZZ</name>
<sequence>DESRVSSGYCILKEKDKTVLASSYTGKYSGYSTFNYRENKYILITTLNTGTAGPIEIYFLFIIYEDSKILTPIGDVKWGLFTSRDSSFSIIGYGEYLYFESHTRGHLSAGTYFEDVELLVIEKDTLRDEKSFHASNISWGYSFPIPTNLSTSLIKKDGKLYAKVKNGYCYYIEKSPEIILVHWGIADEYYLLNEDGKLIESNFEFKNEYLKAATEYNEMLEKYDKPLVKYDEENFKILEKLGEETKSV</sequence>
<comment type="caution">
    <text evidence="1">The sequence shown here is derived from an EMBL/GenBank/DDBJ whole genome shotgun (WGS) entry which is preliminary data.</text>
</comment>